<proteinExistence type="predicted"/>
<dbReference type="EMBL" id="JROC01000027">
    <property type="protein sequence ID" value="KGL67140.1"/>
    <property type="molecule type" value="Genomic_DNA"/>
</dbReference>
<comment type="caution">
    <text evidence="1">The sequence shown here is derived from an EMBL/GenBank/DDBJ whole genome shotgun (WGS) entry which is preliminary data.</text>
</comment>
<gene>
    <name evidence="1" type="ORF">LX03_03180</name>
</gene>
<sequence>MTPVAKIVGLLCSNVDQLVGLKVDNICPYKVDNENVDDKDVILVVSEDSAGEQEYGNDDVISILRRITIQFYYPLNYKGDMALTEKAVKAFLLARNIRCYVDAGHIMSPDSQNIIQTLKFNYREREE</sequence>
<protein>
    <recommendedName>
        <fullName evidence="3">DUF806 family protein</fullName>
    </recommendedName>
</protein>
<dbReference type="Pfam" id="PF05657">
    <property type="entry name" value="DUF806"/>
    <property type="match status" value="1"/>
</dbReference>
<organism evidence="1 2">
    <name type="scientific">Limosilactobacillus mucosae</name>
    <name type="common">Lactobacillus mucosae</name>
    <dbReference type="NCBI Taxonomy" id="97478"/>
    <lineage>
        <taxon>Bacteria</taxon>
        <taxon>Bacillati</taxon>
        <taxon>Bacillota</taxon>
        <taxon>Bacilli</taxon>
        <taxon>Lactobacillales</taxon>
        <taxon>Lactobacillaceae</taxon>
        <taxon>Limosilactobacillus</taxon>
    </lineage>
</organism>
<evidence type="ECO:0008006" key="3">
    <source>
        <dbReference type="Google" id="ProtNLM"/>
    </source>
</evidence>
<evidence type="ECO:0000313" key="2">
    <source>
        <dbReference type="Proteomes" id="UP000030001"/>
    </source>
</evidence>
<dbReference type="Proteomes" id="UP000030001">
    <property type="component" value="Unassembled WGS sequence"/>
</dbReference>
<reference evidence="1 2" key="1">
    <citation type="submission" date="2014-09" db="EMBL/GenBank/DDBJ databases">
        <title>Lactobacillus mucosae CRL573 Genome Sequencing.</title>
        <authorList>
            <person name="Bleckwedel J."/>
            <person name="Teran L.C."/>
            <person name="Bonacina J."/>
            <person name="Saavedra L."/>
            <person name="Mozzi F.B."/>
            <person name="Raya R.R."/>
        </authorList>
    </citation>
    <scope>NUCLEOTIDE SEQUENCE [LARGE SCALE GENOMIC DNA]</scope>
    <source>
        <strain evidence="1 2">CRL573</strain>
    </source>
</reference>
<evidence type="ECO:0000313" key="1">
    <source>
        <dbReference type="EMBL" id="KGL67140.1"/>
    </source>
</evidence>
<dbReference type="InterPro" id="IPR008524">
    <property type="entry name" value="DUF806"/>
</dbReference>
<accession>A0A099YEY6</accession>
<name>A0A099YEY6_LIMMU</name>
<dbReference type="AlphaFoldDB" id="A0A099YEY6"/>